<reference evidence="10 11" key="1">
    <citation type="submission" date="2022-12" db="EMBL/GenBank/DDBJ databases">
        <title>Chromosome-level genome of Tegillarca granosa.</title>
        <authorList>
            <person name="Kim J."/>
        </authorList>
    </citation>
    <scope>NUCLEOTIDE SEQUENCE [LARGE SCALE GENOMIC DNA]</scope>
    <source>
        <strain evidence="10">Teg-2019</strain>
        <tissue evidence="10">Adductor muscle</tissue>
    </source>
</reference>
<sequence length="668" mass="77574">MCCKTIYLQGKKRKAKGKTPKTSQFKLANKRTTKLAKQGKLKKRKKKNTTSNYEDKKVRQNDTDDDNDFYDEDDVEYFSGKKDDISFVSNIQNSLLSSDADTPKRKRKRDNTEELDATYEKLPRKLSALNHTEKMLLPIKTKQGIVPQSTTEHTDTGIPNGVESERPADDKSEQDNKELLPELSNIELFALRQQKLEERKKRIAILSSSVIENPESNMKKLRELRVMLEESDPDVYLSVRKLVMVSLKEVFKDIVPGYRIRMPTQEEKQQKLKKETKELYSYEESFLLNYRYYLEFLERCVKGRGKVATTNISFQKKLEAQRKIPAKSINSFREIGLQCLCEMLINHPHFNYRNNIITVVVPFMNKGSEKLSEMVCDTVKTVYKGDKSGEVSLEVLDTFLSLKISKIDLSSEEGNNDGKKGKENFKKLSKREKKKRKQKMALEHELLETKATEDKKKRQKLYTEITQLIFFIYFRIIKTTSKSILLPSVLEGLAKFAHLINVDFFDDLFQAFNDLIDSGNLTYRECLHCVQTSFTILSGQGSALNIDPMRFYTHLYNTLFKVHTGCSSEDISQQRVLAFIKRLCSLCLLQRSNSCLALLAVVRNLILRHYSPIVKKYNDNISRQATTTGQGQLHPELSRREVTMVLFRMDFQIFYQQPYHLFPRQLTI</sequence>
<feature type="compositionally biased region" description="Basic residues" evidence="7">
    <location>
        <begin position="427"/>
        <end position="438"/>
    </location>
</feature>
<evidence type="ECO:0000256" key="1">
    <source>
        <dbReference type="ARBA" id="ARBA00004604"/>
    </source>
</evidence>
<dbReference type="InterPro" id="IPR016024">
    <property type="entry name" value="ARM-type_fold"/>
</dbReference>
<dbReference type="Pfam" id="PF07540">
    <property type="entry name" value="NOC3p"/>
    <property type="match status" value="1"/>
</dbReference>
<feature type="region of interest" description="Disordered" evidence="7">
    <location>
        <begin position="1"/>
        <end position="71"/>
    </location>
</feature>
<comment type="similarity">
    <text evidence="2">Belongs to the CBF/MAK21 family.</text>
</comment>
<keyword evidence="4" id="KW-0539">Nucleus</keyword>
<feature type="compositionally biased region" description="Basic and acidic residues" evidence="7">
    <location>
        <begin position="416"/>
        <end position="426"/>
    </location>
</feature>
<dbReference type="EMBL" id="JARBDR010000246">
    <property type="protein sequence ID" value="KAJ8317063.1"/>
    <property type="molecule type" value="Genomic_DNA"/>
</dbReference>
<dbReference type="InterPro" id="IPR016903">
    <property type="entry name" value="Nucleolar_cplx-assoc_3"/>
</dbReference>
<feature type="region of interest" description="Disordered" evidence="7">
    <location>
        <begin position="145"/>
        <end position="175"/>
    </location>
</feature>
<keyword evidence="11" id="KW-1185">Reference proteome</keyword>
<name>A0ABQ9FIF0_TEGGR</name>
<evidence type="ECO:0000259" key="8">
    <source>
        <dbReference type="Pfam" id="PF03914"/>
    </source>
</evidence>
<evidence type="ECO:0000256" key="4">
    <source>
        <dbReference type="ARBA" id="ARBA00023242"/>
    </source>
</evidence>
<evidence type="ECO:0000256" key="3">
    <source>
        <dbReference type="ARBA" id="ARBA00023054"/>
    </source>
</evidence>
<organism evidence="10 11">
    <name type="scientific">Tegillarca granosa</name>
    <name type="common">Malaysian cockle</name>
    <name type="synonym">Anadara granosa</name>
    <dbReference type="NCBI Taxonomy" id="220873"/>
    <lineage>
        <taxon>Eukaryota</taxon>
        <taxon>Metazoa</taxon>
        <taxon>Spiralia</taxon>
        <taxon>Lophotrochozoa</taxon>
        <taxon>Mollusca</taxon>
        <taxon>Bivalvia</taxon>
        <taxon>Autobranchia</taxon>
        <taxon>Pteriomorphia</taxon>
        <taxon>Arcoida</taxon>
        <taxon>Arcoidea</taxon>
        <taxon>Arcidae</taxon>
        <taxon>Tegillarca</taxon>
    </lineage>
</organism>
<evidence type="ECO:0000256" key="2">
    <source>
        <dbReference type="ARBA" id="ARBA00007797"/>
    </source>
</evidence>
<dbReference type="InterPro" id="IPR005612">
    <property type="entry name" value="CCAAT-binding_factor"/>
</dbReference>
<dbReference type="Proteomes" id="UP001217089">
    <property type="component" value="Unassembled WGS sequence"/>
</dbReference>
<feature type="compositionally biased region" description="Basic and acidic residues" evidence="7">
    <location>
        <begin position="163"/>
        <end position="175"/>
    </location>
</feature>
<feature type="region of interest" description="Disordered" evidence="7">
    <location>
        <begin position="97"/>
        <end position="119"/>
    </location>
</feature>
<dbReference type="Pfam" id="PF03914">
    <property type="entry name" value="CBF"/>
    <property type="match status" value="1"/>
</dbReference>
<feature type="domain" description="Nucleolar complex-associated protein 3 N-terminal" evidence="9">
    <location>
        <begin position="199"/>
        <end position="293"/>
    </location>
</feature>
<evidence type="ECO:0000313" key="10">
    <source>
        <dbReference type="EMBL" id="KAJ8317063.1"/>
    </source>
</evidence>
<comment type="caution">
    <text evidence="10">The sequence shown here is derived from an EMBL/GenBank/DDBJ whole genome shotgun (WGS) entry which is preliminary data.</text>
</comment>
<comment type="subcellular location">
    <subcellularLocation>
        <location evidence="1">Nucleus</location>
        <location evidence="1">Nucleolus</location>
    </subcellularLocation>
</comment>
<feature type="compositionally biased region" description="Basic and acidic residues" evidence="7">
    <location>
        <begin position="53"/>
        <end position="62"/>
    </location>
</feature>
<dbReference type="PANTHER" id="PTHR14428">
    <property type="entry name" value="NUCLEOLAR COMPLEX PROTEIN 3"/>
    <property type="match status" value="1"/>
</dbReference>
<accession>A0ABQ9FIF0</accession>
<feature type="compositionally biased region" description="Basic residues" evidence="7">
    <location>
        <begin position="28"/>
        <end position="48"/>
    </location>
</feature>
<feature type="region of interest" description="Disordered" evidence="7">
    <location>
        <begin position="411"/>
        <end position="438"/>
    </location>
</feature>
<proteinExistence type="inferred from homology"/>
<evidence type="ECO:0000313" key="11">
    <source>
        <dbReference type="Proteomes" id="UP001217089"/>
    </source>
</evidence>
<evidence type="ECO:0000259" key="9">
    <source>
        <dbReference type="Pfam" id="PF07540"/>
    </source>
</evidence>
<dbReference type="PANTHER" id="PTHR14428:SF5">
    <property type="entry name" value="NUCLEOLAR COMPLEX PROTEIN 3 HOMOLOG"/>
    <property type="match status" value="1"/>
</dbReference>
<evidence type="ECO:0000256" key="5">
    <source>
        <dbReference type="ARBA" id="ARBA00032701"/>
    </source>
</evidence>
<dbReference type="SUPFAM" id="SSF48371">
    <property type="entry name" value="ARM repeat"/>
    <property type="match status" value="1"/>
</dbReference>
<evidence type="ECO:0000256" key="7">
    <source>
        <dbReference type="SAM" id="MobiDB-lite"/>
    </source>
</evidence>
<feature type="domain" description="CCAAT-binding factor" evidence="8">
    <location>
        <begin position="527"/>
        <end position="620"/>
    </location>
</feature>
<evidence type="ECO:0000256" key="6">
    <source>
        <dbReference type="ARBA" id="ARBA00032937"/>
    </source>
</evidence>
<protein>
    <recommendedName>
        <fullName evidence="6">NOC3-like protein</fullName>
    </recommendedName>
    <alternativeName>
        <fullName evidence="5">Nucleolar complex-associated protein 3-like protein</fullName>
    </alternativeName>
</protein>
<keyword evidence="3" id="KW-0175">Coiled coil</keyword>
<gene>
    <name evidence="10" type="ORF">KUTeg_004967</name>
</gene>
<feature type="compositionally biased region" description="Basic residues" evidence="7">
    <location>
        <begin position="10"/>
        <end position="19"/>
    </location>
</feature>
<dbReference type="InterPro" id="IPR011501">
    <property type="entry name" value="Noc3_N"/>
</dbReference>